<dbReference type="EMBL" id="JAACNO010000047">
    <property type="protein sequence ID" value="KAF4150580.1"/>
    <property type="molecule type" value="Genomic_DNA"/>
</dbReference>
<accession>A0A8S9VC40</accession>
<reference evidence="1" key="1">
    <citation type="submission" date="2020-03" db="EMBL/GenBank/DDBJ databases">
        <title>Hybrid Assembly of Korean Phytophthora infestans isolates.</title>
        <authorList>
            <person name="Prokchorchik M."/>
            <person name="Lee Y."/>
            <person name="Seo J."/>
            <person name="Cho J.-H."/>
            <person name="Park Y.-E."/>
            <person name="Jang D.-C."/>
            <person name="Im J.-S."/>
            <person name="Choi J.-G."/>
            <person name="Park H.-J."/>
            <person name="Lee G.-B."/>
            <person name="Lee Y.-G."/>
            <person name="Hong S.-Y."/>
            <person name="Cho K."/>
            <person name="Sohn K.H."/>
        </authorList>
    </citation>
    <scope>NUCLEOTIDE SEQUENCE</scope>
    <source>
        <strain evidence="1">KR_2_A2</strain>
    </source>
</reference>
<evidence type="ECO:0000313" key="2">
    <source>
        <dbReference type="Proteomes" id="UP000704712"/>
    </source>
</evidence>
<protein>
    <submittedName>
        <fullName evidence="1">Uncharacterized protein</fullName>
    </submittedName>
</protein>
<sequence>TWDFLPDVAFDALVAQIFVVQRREDGSTLLDVVADWKHSEQVVRNLLEAGVPPDVCSVKPYSRLGSPSCGGDATTCLSRSWERRKRCGGFYDSPRRGLDDMTETFLLVYWINHTFYLDAFATALNHSYGDIVVRVQVIYSEPIVPVSETALGLVAESSAAPNIEMMVFASFWDCIEVA</sequence>
<organism evidence="1 2">
    <name type="scientific">Phytophthora infestans</name>
    <name type="common">Potato late blight agent</name>
    <name type="synonym">Botrytis infestans</name>
    <dbReference type="NCBI Taxonomy" id="4787"/>
    <lineage>
        <taxon>Eukaryota</taxon>
        <taxon>Sar</taxon>
        <taxon>Stramenopiles</taxon>
        <taxon>Oomycota</taxon>
        <taxon>Peronosporomycetes</taxon>
        <taxon>Peronosporales</taxon>
        <taxon>Peronosporaceae</taxon>
        <taxon>Phytophthora</taxon>
    </lineage>
</organism>
<name>A0A8S9VC40_PHYIN</name>
<feature type="non-terminal residue" evidence="1">
    <location>
        <position position="178"/>
    </location>
</feature>
<comment type="caution">
    <text evidence="1">The sequence shown here is derived from an EMBL/GenBank/DDBJ whole genome shotgun (WGS) entry which is preliminary data.</text>
</comment>
<evidence type="ECO:0000313" key="1">
    <source>
        <dbReference type="EMBL" id="KAF4150580.1"/>
    </source>
</evidence>
<proteinExistence type="predicted"/>
<dbReference type="AlphaFoldDB" id="A0A8S9VC40"/>
<feature type="non-terminal residue" evidence="1">
    <location>
        <position position="1"/>
    </location>
</feature>
<dbReference type="Proteomes" id="UP000704712">
    <property type="component" value="Unassembled WGS sequence"/>
</dbReference>
<gene>
    <name evidence="1" type="ORF">GN958_ATG00242</name>
</gene>